<reference evidence="1" key="1">
    <citation type="submission" date="2023-07" db="EMBL/GenBank/DDBJ databases">
        <title>Genomic Encyclopedia of Type Strains, Phase IV (KMG-IV): sequencing the most valuable type-strain genomes for metagenomic binning, comparative biology and taxonomic classification.</title>
        <authorList>
            <person name="Goeker M."/>
        </authorList>
    </citation>
    <scope>NUCLEOTIDE SEQUENCE</scope>
    <source>
        <strain evidence="1">DSM 24202</strain>
    </source>
</reference>
<name>A0AAE3VKL9_9BACT</name>
<dbReference type="RefSeq" id="WP_307265216.1">
    <property type="nucleotide sequence ID" value="NZ_JAUSVL010000001.1"/>
</dbReference>
<sequence>MITTMIDVVMDIDISIPLYWTRSRSALLHSADGRLVGTITRSVEYRHRFLGMWLAGRDILQLHLDDVPTPACRIALKASFPLEFLDPNGKTVGFIRHVHAWLHPEFTCTDLDGKPFGTITSTGLLAYNLTSDDLTASARYSPAKSRGTRPRLAVWKFRASGKHAINPRLLLAFVALKQMPDFSG</sequence>
<keyword evidence="2" id="KW-1185">Reference proteome</keyword>
<dbReference type="AlphaFoldDB" id="A0AAE3VKL9"/>
<proteinExistence type="predicted"/>
<dbReference type="Proteomes" id="UP001238163">
    <property type="component" value="Unassembled WGS sequence"/>
</dbReference>
<comment type="caution">
    <text evidence="1">The sequence shown here is derived from an EMBL/GenBank/DDBJ whole genome shotgun (WGS) entry which is preliminary data.</text>
</comment>
<gene>
    <name evidence="1" type="ORF">J3R75_003951</name>
</gene>
<dbReference type="EMBL" id="JAUSVL010000001">
    <property type="protein sequence ID" value="MDQ0291844.1"/>
    <property type="molecule type" value="Genomic_DNA"/>
</dbReference>
<accession>A0AAE3VKL9</accession>
<protein>
    <submittedName>
        <fullName evidence="1">Uncharacterized protein</fullName>
    </submittedName>
</protein>
<organism evidence="1 2">
    <name type="scientific">Oligosphaera ethanolica</name>
    <dbReference type="NCBI Taxonomy" id="760260"/>
    <lineage>
        <taxon>Bacteria</taxon>
        <taxon>Pseudomonadati</taxon>
        <taxon>Lentisphaerota</taxon>
        <taxon>Oligosphaeria</taxon>
        <taxon>Oligosphaerales</taxon>
        <taxon>Oligosphaeraceae</taxon>
        <taxon>Oligosphaera</taxon>
    </lineage>
</organism>
<evidence type="ECO:0000313" key="2">
    <source>
        <dbReference type="Proteomes" id="UP001238163"/>
    </source>
</evidence>
<evidence type="ECO:0000313" key="1">
    <source>
        <dbReference type="EMBL" id="MDQ0291844.1"/>
    </source>
</evidence>